<dbReference type="PANTHER" id="PTHR12001">
    <property type="entry name" value="GERANYLGERANYL PYROPHOSPHATE SYNTHASE"/>
    <property type="match status" value="1"/>
</dbReference>
<dbReference type="PROSITE" id="PS00723">
    <property type="entry name" value="POLYPRENYL_SYNTHASE_1"/>
    <property type="match status" value="1"/>
</dbReference>
<dbReference type="EMBL" id="CADCTR010002507">
    <property type="protein sequence ID" value="CAA9357184.1"/>
    <property type="molecule type" value="Genomic_DNA"/>
</dbReference>
<evidence type="ECO:0000313" key="4">
    <source>
        <dbReference type="EMBL" id="CAA9357184.1"/>
    </source>
</evidence>
<protein>
    <submittedName>
        <fullName evidence="4">(2E,6E)-farnesyl diphosphate synthase</fullName>
        <ecNumber evidence="4">2.5.1.10</ecNumber>
    </submittedName>
</protein>
<dbReference type="GO" id="GO:0008299">
    <property type="term" value="P:isoprenoid biosynthetic process"/>
    <property type="evidence" value="ECO:0007669"/>
    <property type="project" value="InterPro"/>
</dbReference>
<dbReference type="InterPro" id="IPR008949">
    <property type="entry name" value="Isoprenoid_synthase_dom_sf"/>
</dbReference>
<sequence>MHMQPEDILKRFSPQVDAALDEALQQIHPEIANITRYFLGWLDESFKPVSRRSGKKLRPTLALLVHEAITGSAAPAIPLAVALELIHNYSLIHDDIEDHDSERRGRPTVWRLWGESVAINVVDTLHALAFRTLLNDNPSDSSGMLEVYRTLVETSCQLCEGQHLDITYEKVLDIDQEHYLRMIGRKTAALIACSSFAGARLATNDESLVNAYQGFGTNLGYAFQIRDDFLNLWGDREHVGKDQYSDLRSKKKTLPVVYALARLVDERGERLRAIYADIDQPMQSEEIHYVLGLLEDLKAREYTVDLVNQYIDESLRCLHRTGVSNTSQAQLHTLARFLVGRDY</sequence>
<keyword evidence="2" id="KW-0460">Magnesium</keyword>
<dbReference type="CDD" id="cd00685">
    <property type="entry name" value="Trans_IPPS_HT"/>
    <property type="match status" value="1"/>
</dbReference>
<dbReference type="Pfam" id="PF00348">
    <property type="entry name" value="polyprenyl_synt"/>
    <property type="match status" value="1"/>
</dbReference>
<dbReference type="SUPFAM" id="SSF48576">
    <property type="entry name" value="Terpenoid synthases"/>
    <property type="match status" value="1"/>
</dbReference>
<dbReference type="InterPro" id="IPR033749">
    <property type="entry name" value="Polyprenyl_synt_CS"/>
</dbReference>
<dbReference type="PROSITE" id="PS00444">
    <property type="entry name" value="POLYPRENYL_SYNTHASE_2"/>
    <property type="match status" value="1"/>
</dbReference>
<keyword evidence="3 4" id="KW-0808">Transferase</keyword>
<dbReference type="Gene3D" id="1.10.600.10">
    <property type="entry name" value="Farnesyl Diphosphate Synthase"/>
    <property type="match status" value="1"/>
</dbReference>
<evidence type="ECO:0000256" key="2">
    <source>
        <dbReference type="ARBA" id="ARBA00022842"/>
    </source>
</evidence>
<name>A0A6J4MJM8_9CHLR</name>
<evidence type="ECO:0000256" key="3">
    <source>
        <dbReference type="RuleBase" id="RU004466"/>
    </source>
</evidence>
<keyword evidence="1" id="KW-0479">Metal-binding</keyword>
<organism evidence="4">
    <name type="scientific">uncultured Chloroflexia bacterium</name>
    <dbReference type="NCBI Taxonomy" id="1672391"/>
    <lineage>
        <taxon>Bacteria</taxon>
        <taxon>Bacillati</taxon>
        <taxon>Chloroflexota</taxon>
        <taxon>Chloroflexia</taxon>
        <taxon>environmental samples</taxon>
    </lineage>
</organism>
<dbReference type="PANTHER" id="PTHR12001:SF86">
    <property type="entry name" value="GERANYLGERANYL DIPHOSPHATE SYNTHASE"/>
    <property type="match status" value="1"/>
</dbReference>
<dbReference type="GO" id="GO:0004337">
    <property type="term" value="F:(2E,6E)-farnesyl diphosphate synthase activity"/>
    <property type="evidence" value="ECO:0007669"/>
    <property type="project" value="UniProtKB-EC"/>
</dbReference>
<dbReference type="SFLD" id="SFLDS00005">
    <property type="entry name" value="Isoprenoid_Synthase_Type_I"/>
    <property type="match status" value="1"/>
</dbReference>
<dbReference type="EC" id="2.5.1.10" evidence="4"/>
<evidence type="ECO:0000256" key="1">
    <source>
        <dbReference type="ARBA" id="ARBA00022723"/>
    </source>
</evidence>
<gene>
    <name evidence="4" type="ORF">AVDCRST_MAG93-7420</name>
</gene>
<dbReference type="AlphaFoldDB" id="A0A6J4MJM8"/>
<dbReference type="GO" id="GO:0046872">
    <property type="term" value="F:metal ion binding"/>
    <property type="evidence" value="ECO:0007669"/>
    <property type="project" value="UniProtKB-KW"/>
</dbReference>
<proteinExistence type="inferred from homology"/>
<dbReference type="InterPro" id="IPR000092">
    <property type="entry name" value="Polyprenyl_synt"/>
</dbReference>
<accession>A0A6J4MJM8</accession>
<comment type="similarity">
    <text evidence="3">Belongs to the FPP/GGPP synthase family.</text>
</comment>
<dbReference type="SFLD" id="SFLDG01017">
    <property type="entry name" value="Polyprenyl_Transferase_Like"/>
    <property type="match status" value="1"/>
</dbReference>
<reference evidence="4" key="1">
    <citation type="submission" date="2020-02" db="EMBL/GenBank/DDBJ databases">
        <authorList>
            <person name="Meier V. D."/>
        </authorList>
    </citation>
    <scope>NUCLEOTIDE SEQUENCE</scope>
    <source>
        <strain evidence="4">AVDCRST_MAG93</strain>
    </source>
</reference>